<evidence type="ECO:0000313" key="5">
    <source>
        <dbReference type="Proteomes" id="UP000234331"/>
    </source>
</evidence>
<keyword evidence="2" id="KW-0472">Membrane</keyword>
<feature type="domain" description="Endonuclease/exonuclease/phosphatase" evidence="3">
    <location>
        <begin position="138"/>
        <end position="346"/>
    </location>
</feature>
<evidence type="ECO:0000256" key="2">
    <source>
        <dbReference type="SAM" id="Phobius"/>
    </source>
</evidence>
<evidence type="ECO:0000256" key="1">
    <source>
        <dbReference type="SAM" id="MobiDB-lite"/>
    </source>
</evidence>
<name>A0A2I2KKE6_9ACTN</name>
<keyword evidence="2" id="KW-1133">Transmembrane helix</keyword>
<dbReference type="AlphaFoldDB" id="A0A2I2KKE6"/>
<feature type="transmembrane region" description="Helical" evidence="2">
    <location>
        <begin position="74"/>
        <end position="93"/>
    </location>
</feature>
<feature type="transmembrane region" description="Helical" evidence="2">
    <location>
        <begin position="40"/>
        <end position="62"/>
    </location>
</feature>
<dbReference type="Gene3D" id="3.60.10.10">
    <property type="entry name" value="Endonuclease/exonuclease/phosphatase"/>
    <property type="match status" value="1"/>
</dbReference>
<evidence type="ECO:0000313" key="4">
    <source>
        <dbReference type="EMBL" id="SNQ46141.1"/>
    </source>
</evidence>
<dbReference type="InterPro" id="IPR036691">
    <property type="entry name" value="Endo/exonu/phosph_ase_sf"/>
</dbReference>
<dbReference type="EMBL" id="FZMO01000033">
    <property type="protein sequence ID" value="SNQ46141.1"/>
    <property type="molecule type" value="Genomic_DNA"/>
</dbReference>
<protein>
    <recommendedName>
        <fullName evidence="3">Endonuclease/exonuclease/phosphatase domain-containing protein</fullName>
    </recommendedName>
</protein>
<feature type="transmembrane region" description="Helical" evidence="2">
    <location>
        <begin position="100"/>
        <end position="117"/>
    </location>
</feature>
<reference evidence="4 5" key="1">
    <citation type="submission" date="2017-06" db="EMBL/GenBank/DDBJ databases">
        <authorList>
            <person name="Kim H.J."/>
            <person name="Triplett B.A."/>
        </authorList>
    </citation>
    <scope>NUCLEOTIDE SEQUENCE [LARGE SCALE GENOMIC DNA]</scope>
    <source>
        <strain evidence="4">FRACA_ARgP5</strain>
    </source>
</reference>
<evidence type="ECO:0000259" key="3">
    <source>
        <dbReference type="Pfam" id="PF03372"/>
    </source>
</evidence>
<sequence>MTSAKESGRSTPDVPSPDPAGDIPVAAAEPRTPALPPVSAVITVLAWIVAAVLGLVALGRLVHLDDALDWPYTALNALTPLLYLPAYVTLAVAFALRRNLLLILSVLLVAMHLFWVVPELLPGDGQDAAPGSARLRVMSANLLYRNAHADRLGAQIRAANPDVLVLVEVSPLTLARVGSTGALDAFRYREVRPGQGAFGAAIYSRFPLRDAAAPTVGGSMSLRATVEVDENRRFVLYAVHTISPTSGPYTTRWRQQLTALRHDARGATLPVLMAGDFNATRDHRPLRQLVDAGMRDAHDVVGGGWDPTWNASGVIVPPVLRIDHVLASPAFAVTGFEVGREFGSDHLPVIADLAMR</sequence>
<gene>
    <name evidence="4" type="ORF">FRACA_1280009</name>
</gene>
<keyword evidence="5" id="KW-1185">Reference proteome</keyword>
<dbReference type="InterPro" id="IPR005135">
    <property type="entry name" value="Endo/exonuclease/phosphatase"/>
</dbReference>
<dbReference type="Proteomes" id="UP000234331">
    <property type="component" value="Unassembled WGS sequence"/>
</dbReference>
<dbReference type="GO" id="GO:0003824">
    <property type="term" value="F:catalytic activity"/>
    <property type="evidence" value="ECO:0007669"/>
    <property type="project" value="InterPro"/>
</dbReference>
<dbReference type="Pfam" id="PF03372">
    <property type="entry name" value="Exo_endo_phos"/>
    <property type="match status" value="1"/>
</dbReference>
<dbReference type="SUPFAM" id="SSF56219">
    <property type="entry name" value="DNase I-like"/>
    <property type="match status" value="1"/>
</dbReference>
<accession>A0A2I2KKE6</accession>
<organism evidence="4 5">
    <name type="scientific">Frankia canadensis</name>
    <dbReference type="NCBI Taxonomy" id="1836972"/>
    <lineage>
        <taxon>Bacteria</taxon>
        <taxon>Bacillati</taxon>
        <taxon>Actinomycetota</taxon>
        <taxon>Actinomycetes</taxon>
        <taxon>Frankiales</taxon>
        <taxon>Frankiaceae</taxon>
        <taxon>Frankia</taxon>
    </lineage>
</organism>
<feature type="region of interest" description="Disordered" evidence="1">
    <location>
        <begin position="1"/>
        <end position="26"/>
    </location>
</feature>
<keyword evidence="2" id="KW-0812">Transmembrane</keyword>
<proteinExistence type="predicted"/>
<dbReference type="RefSeq" id="WP_101830225.1">
    <property type="nucleotide sequence ID" value="NZ_FZMO01000033.1"/>
</dbReference>
<dbReference type="OrthoDB" id="2340043at2"/>